<sequence>MVKRPDRLRADVRIHEVLIDTHVLQPCGHVSVDGARSLDARSECIARHDRAEFLHQKTP</sequence>
<reference evidence="1 2" key="1">
    <citation type="submission" date="2014-12" db="EMBL/GenBank/DDBJ databases">
        <title>16Stimator: statistical estimation of ribosomal gene copy numbers from draft genome assemblies.</title>
        <authorList>
            <person name="Perisin M.A."/>
            <person name="Vetter M."/>
            <person name="Gilbert J.A."/>
            <person name="Bergelson J."/>
        </authorList>
    </citation>
    <scope>NUCLEOTIDE SEQUENCE [LARGE SCALE GENOMIC DNA]</scope>
    <source>
        <strain evidence="1 2">MEDvA23</strain>
    </source>
</reference>
<dbReference type="AlphaFoldDB" id="A0A0D0N1N8"/>
<evidence type="ECO:0000313" key="1">
    <source>
        <dbReference type="EMBL" id="KIQ35275.1"/>
    </source>
</evidence>
<proteinExistence type="predicted"/>
<dbReference type="EMBL" id="JXQQ01000010">
    <property type="protein sequence ID" value="KIQ35275.1"/>
    <property type="molecule type" value="Genomic_DNA"/>
</dbReference>
<organism evidence="1 2">
    <name type="scientific">Variovorax paradoxus</name>
    <dbReference type="NCBI Taxonomy" id="34073"/>
    <lineage>
        <taxon>Bacteria</taxon>
        <taxon>Pseudomonadati</taxon>
        <taxon>Pseudomonadota</taxon>
        <taxon>Betaproteobacteria</taxon>
        <taxon>Burkholderiales</taxon>
        <taxon>Comamonadaceae</taxon>
        <taxon>Variovorax</taxon>
    </lineage>
</organism>
<dbReference type="Proteomes" id="UP000032067">
    <property type="component" value="Unassembled WGS sequence"/>
</dbReference>
<comment type="caution">
    <text evidence="1">The sequence shown here is derived from an EMBL/GenBank/DDBJ whole genome shotgun (WGS) entry which is preliminary data.</text>
</comment>
<evidence type="ECO:0000313" key="2">
    <source>
        <dbReference type="Proteomes" id="UP000032067"/>
    </source>
</evidence>
<name>A0A0D0N1N8_VARPD</name>
<protein>
    <submittedName>
        <fullName evidence="1">Uncharacterized protein</fullName>
    </submittedName>
</protein>
<gene>
    <name evidence="1" type="ORF">RT97_05030</name>
</gene>
<accession>A0A0D0N1N8</accession>